<reference evidence="7" key="2">
    <citation type="submission" date="2004-02" db="EMBL/GenBank/DDBJ databases">
        <authorList>
            <consortium name="Genoscope"/>
            <consortium name="Whitehead Institute Centre for Genome Research"/>
        </authorList>
    </citation>
    <scope>NUCLEOTIDE SEQUENCE</scope>
</reference>
<gene>
    <name evidence="7" type="ORF">GSTENG00035559001</name>
</gene>
<dbReference type="PROSITE" id="PS50268">
    <property type="entry name" value="CADHERIN_2"/>
    <property type="match status" value="2"/>
</dbReference>
<dbReference type="GO" id="GO:0005912">
    <property type="term" value="C:adherens junction"/>
    <property type="evidence" value="ECO:0007669"/>
    <property type="project" value="TreeGrafter"/>
</dbReference>
<dbReference type="SMART" id="SM00112">
    <property type="entry name" value="CA"/>
    <property type="match status" value="1"/>
</dbReference>
<reference evidence="7" key="1">
    <citation type="journal article" date="2004" name="Nature">
        <title>Genome duplication in the teleost fish Tetraodon nigroviridis reveals the early vertebrate proto-karyotype.</title>
        <authorList>
            <person name="Jaillon O."/>
            <person name="Aury J.-M."/>
            <person name="Brunet F."/>
            <person name="Petit J.-L."/>
            <person name="Stange-Thomann N."/>
            <person name="Mauceli E."/>
            <person name="Bouneau L."/>
            <person name="Fischer C."/>
            <person name="Ozouf-Costaz C."/>
            <person name="Bernot A."/>
            <person name="Nicaud S."/>
            <person name="Jaffe D."/>
            <person name="Fisher S."/>
            <person name="Lutfalla G."/>
            <person name="Dossat C."/>
            <person name="Segurens B."/>
            <person name="Dasilva C."/>
            <person name="Salanoubat M."/>
            <person name="Levy M."/>
            <person name="Boudet N."/>
            <person name="Castellano S."/>
            <person name="Anthouard V."/>
            <person name="Jubin C."/>
            <person name="Castelli V."/>
            <person name="Katinka M."/>
            <person name="Vacherie B."/>
            <person name="Biemont C."/>
            <person name="Skalli Z."/>
            <person name="Cattolico L."/>
            <person name="Poulain J."/>
            <person name="De Berardinis V."/>
            <person name="Cruaud C."/>
            <person name="Duprat S."/>
            <person name="Brottier P."/>
            <person name="Coutanceau J.-P."/>
            <person name="Gouzy J."/>
            <person name="Parra G."/>
            <person name="Lardier G."/>
            <person name="Chapple C."/>
            <person name="McKernan K.J."/>
            <person name="McEwan P."/>
            <person name="Bosak S."/>
            <person name="Kellis M."/>
            <person name="Volff J.-N."/>
            <person name="Guigo R."/>
            <person name="Zody M.C."/>
            <person name="Mesirov J."/>
            <person name="Lindblad-Toh K."/>
            <person name="Birren B."/>
            <person name="Nusbaum C."/>
            <person name="Kahn D."/>
            <person name="Robinson-Rechavi M."/>
            <person name="Laudet V."/>
            <person name="Schachter V."/>
            <person name="Quetier F."/>
            <person name="Saurin W."/>
            <person name="Scarpelli C."/>
            <person name="Wincker P."/>
            <person name="Lander E.S."/>
            <person name="Weissenbach J."/>
            <person name="Roest Crollius H."/>
        </authorList>
    </citation>
    <scope>NUCLEOTIDE SEQUENCE [LARGE SCALE GENOMIC DNA]</scope>
</reference>
<keyword evidence="2" id="KW-0677">Repeat</keyword>
<dbReference type="SUPFAM" id="SSF49313">
    <property type="entry name" value="Cadherin-like"/>
    <property type="match status" value="1"/>
</dbReference>
<organism evidence="7">
    <name type="scientific">Tetraodon nigroviridis</name>
    <name type="common">Spotted green pufferfish</name>
    <name type="synonym">Chelonodon nigroviridis</name>
    <dbReference type="NCBI Taxonomy" id="99883"/>
    <lineage>
        <taxon>Eukaryota</taxon>
        <taxon>Metazoa</taxon>
        <taxon>Chordata</taxon>
        <taxon>Craniata</taxon>
        <taxon>Vertebrata</taxon>
        <taxon>Euteleostomi</taxon>
        <taxon>Actinopterygii</taxon>
        <taxon>Neopterygii</taxon>
        <taxon>Teleostei</taxon>
        <taxon>Neoteleostei</taxon>
        <taxon>Acanthomorphata</taxon>
        <taxon>Eupercaria</taxon>
        <taxon>Tetraodontiformes</taxon>
        <taxon>Tetradontoidea</taxon>
        <taxon>Tetraodontidae</taxon>
        <taxon>Tetraodon</taxon>
    </lineage>
</organism>
<dbReference type="Pfam" id="PF00028">
    <property type="entry name" value="Cadherin"/>
    <property type="match status" value="1"/>
</dbReference>
<proteinExistence type="predicted"/>
<name>Q4REY7_TETNG</name>
<evidence type="ECO:0000256" key="2">
    <source>
        <dbReference type="ARBA" id="ARBA00022737"/>
    </source>
</evidence>
<accession>Q4REY7</accession>
<dbReference type="InterPro" id="IPR002126">
    <property type="entry name" value="Cadherin-like_dom"/>
</dbReference>
<keyword evidence="4" id="KW-0472">Membrane</keyword>
<dbReference type="AlphaFoldDB" id="Q4REY7"/>
<dbReference type="CDD" id="cd11304">
    <property type="entry name" value="Cadherin_repeat"/>
    <property type="match status" value="1"/>
</dbReference>
<dbReference type="PRINTS" id="PR00205">
    <property type="entry name" value="CADHERIN"/>
</dbReference>
<feature type="domain" description="Cadherin" evidence="6">
    <location>
        <begin position="95"/>
        <end position="224"/>
    </location>
</feature>
<dbReference type="GO" id="GO:0008013">
    <property type="term" value="F:beta-catenin binding"/>
    <property type="evidence" value="ECO:0007669"/>
    <property type="project" value="TreeGrafter"/>
</dbReference>
<sequence length="230" mass="26054">MIKENSHYGEVVAELMVDSTENVWWSLDGKDADWFFLEDSSIRLNTSVERVLDREVQGPILVASLRCHEDDMIQSTYRIMVEILNANDNLPVFQDRADLTVHLNELTPVGTVVFSVQATDADNDKIIYFIDQTSVSSRSNTHTQTHTESFTPVCVCVWKPDAEYFKIELPNSGEVILSKPLDYESKDLLTVTILASEMNTAEHFNTSTSLTIRVLDGDDQYPQFLPCVLL</sequence>
<dbReference type="GO" id="GO:0045296">
    <property type="term" value="F:cadherin binding"/>
    <property type="evidence" value="ECO:0007669"/>
    <property type="project" value="TreeGrafter"/>
</dbReference>
<dbReference type="OrthoDB" id="8958491at2759"/>
<dbReference type="KEGG" id="tng:GSTEN00035559G001"/>
<dbReference type="GO" id="GO:0007156">
    <property type="term" value="P:homophilic cell adhesion via plasma membrane adhesion molecules"/>
    <property type="evidence" value="ECO:0007669"/>
    <property type="project" value="InterPro"/>
</dbReference>
<dbReference type="GO" id="GO:0044331">
    <property type="term" value="P:cell-cell adhesion mediated by cadherin"/>
    <property type="evidence" value="ECO:0007669"/>
    <property type="project" value="TreeGrafter"/>
</dbReference>
<evidence type="ECO:0000256" key="3">
    <source>
        <dbReference type="ARBA" id="ARBA00022837"/>
    </source>
</evidence>
<feature type="domain" description="Cadherin" evidence="6">
    <location>
        <begin position="2"/>
        <end position="93"/>
    </location>
</feature>
<dbReference type="PANTHER" id="PTHR24027">
    <property type="entry name" value="CADHERIN-23"/>
    <property type="match status" value="1"/>
</dbReference>
<dbReference type="GO" id="GO:0007043">
    <property type="term" value="P:cell-cell junction assembly"/>
    <property type="evidence" value="ECO:0007669"/>
    <property type="project" value="TreeGrafter"/>
</dbReference>
<dbReference type="Gene3D" id="2.60.40.60">
    <property type="entry name" value="Cadherins"/>
    <property type="match status" value="2"/>
</dbReference>
<dbReference type="EMBL" id="CAAE01015122">
    <property type="protein sequence ID" value="CAG13045.1"/>
    <property type="molecule type" value="Genomic_DNA"/>
</dbReference>
<dbReference type="InterPro" id="IPR039808">
    <property type="entry name" value="Cadherin"/>
</dbReference>
<protein>
    <submittedName>
        <fullName evidence="7">Chromosome 13 SCAF15122, whole genome shotgun sequence</fullName>
    </submittedName>
</protein>
<dbReference type="GO" id="GO:0000902">
    <property type="term" value="P:cell morphogenesis"/>
    <property type="evidence" value="ECO:0007669"/>
    <property type="project" value="TreeGrafter"/>
</dbReference>
<evidence type="ECO:0000259" key="6">
    <source>
        <dbReference type="PROSITE" id="PS50268"/>
    </source>
</evidence>
<dbReference type="GO" id="GO:0016339">
    <property type="term" value="P:calcium-dependent cell-cell adhesion via plasma membrane cell adhesion molecules"/>
    <property type="evidence" value="ECO:0007669"/>
    <property type="project" value="TreeGrafter"/>
</dbReference>
<dbReference type="GO" id="GO:0016342">
    <property type="term" value="C:catenin complex"/>
    <property type="evidence" value="ECO:0007669"/>
    <property type="project" value="TreeGrafter"/>
</dbReference>
<feature type="non-terminal residue" evidence="7">
    <location>
        <position position="230"/>
    </location>
</feature>
<evidence type="ECO:0000313" key="7">
    <source>
        <dbReference type="EMBL" id="CAG13045.1"/>
    </source>
</evidence>
<dbReference type="GO" id="GO:0034332">
    <property type="term" value="P:adherens junction organization"/>
    <property type="evidence" value="ECO:0007669"/>
    <property type="project" value="TreeGrafter"/>
</dbReference>
<dbReference type="InterPro" id="IPR015919">
    <property type="entry name" value="Cadherin-like_sf"/>
</dbReference>
<dbReference type="GO" id="GO:0016477">
    <property type="term" value="P:cell migration"/>
    <property type="evidence" value="ECO:0007669"/>
    <property type="project" value="TreeGrafter"/>
</dbReference>
<evidence type="ECO:0000256" key="4">
    <source>
        <dbReference type="ARBA" id="ARBA00023136"/>
    </source>
</evidence>
<dbReference type="PANTHER" id="PTHR24027:SF431">
    <property type="entry name" value="CADHERIN-RELATED FAMILY MEMBER 5-LIKE ISOFORM X1"/>
    <property type="match status" value="1"/>
</dbReference>
<evidence type="ECO:0000256" key="5">
    <source>
        <dbReference type="PROSITE-ProRule" id="PRU00043"/>
    </source>
</evidence>
<comment type="subcellular location">
    <subcellularLocation>
        <location evidence="1">Membrane</location>
    </subcellularLocation>
</comment>
<evidence type="ECO:0000256" key="1">
    <source>
        <dbReference type="ARBA" id="ARBA00004370"/>
    </source>
</evidence>
<keyword evidence="3 5" id="KW-0106">Calcium</keyword>
<dbReference type="GO" id="GO:0005509">
    <property type="term" value="F:calcium ion binding"/>
    <property type="evidence" value="ECO:0007669"/>
    <property type="project" value="UniProtKB-UniRule"/>
</dbReference>